<gene>
    <name evidence="2" type="ORF">PG994_000364</name>
</gene>
<name>A0ABR1X689_9PEZI</name>
<feature type="compositionally biased region" description="Basic and acidic residues" evidence="1">
    <location>
        <begin position="224"/>
        <end position="244"/>
    </location>
</feature>
<proteinExistence type="predicted"/>
<feature type="region of interest" description="Disordered" evidence="1">
    <location>
        <begin position="181"/>
        <end position="266"/>
    </location>
</feature>
<dbReference type="Proteomes" id="UP001480595">
    <property type="component" value="Unassembled WGS sequence"/>
</dbReference>
<sequence>MCIGKIYRMTRCNHSIAHYTSHCRRYQCLNPPTTPAEGLVIPEPLDEPCPHLHSGDNDNEPVAVVPIDDSCARCMPRMKRWEINRQKARCVKAINDCVEEYWRKGDRLGAATERDRLNKLNRGAEEEIAAIDWSIIPAPELVYPPCWTVEDDRGLSAAWIGRQLVWDNKESLRELQQLYKKEEEKQRQHEEEEVEEELEYDEEEEEVQTILKDDDDYSSYSSYEETRTGYHISEDEYGDQDLRSGSDPQTTYSHRGYPQLRKQRGREVLGESEFLSFSNLKYNDDHDSYHIDDNDDDDEDIWLKVGSLPPRDDKTTITGFPLRTIHAP</sequence>
<organism evidence="2 3">
    <name type="scientific">Apiospora phragmitis</name>
    <dbReference type="NCBI Taxonomy" id="2905665"/>
    <lineage>
        <taxon>Eukaryota</taxon>
        <taxon>Fungi</taxon>
        <taxon>Dikarya</taxon>
        <taxon>Ascomycota</taxon>
        <taxon>Pezizomycotina</taxon>
        <taxon>Sordariomycetes</taxon>
        <taxon>Xylariomycetidae</taxon>
        <taxon>Amphisphaeriales</taxon>
        <taxon>Apiosporaceae</taxon>
        <taxon>Apiospora</taxon>
    </lineage>
</organism>
<feature type="compositionally biased region" description="Acidic residues" evidence="1">
    <location>
        <begin position="191"/>
        <end position="217"/>
    </location>
</feature>
<feature type="compositionally biased region" description="Basic and acidic residues" evidence="1">
    <location>
        <begin position="181"/>
        <end position="190"/>
    </location>
</feature>
<evidence type="ECO:0000313" key="3">
    <source>
        <dbReference type="Proteomes" id="UP001480595"/>
    </source>
</evidence>
<protein>
    <submittedName>
        <fullName evidence="2">Uncharacterized protein</fullName>
    </submittedName>
</protein>
<dbReference type="RefSeq" id="XP_066722405.1">
    <property type="nucleotide sequence ID" value="XM_066851773.1"/>
</dbReference>
<reference evidence="2 3" key="1">
    <citation type="submission" date="2023-01" db="EMBL/GenBank/DDBJ databases">
        <title>Analysis of 21 Apiospora genomes using comparative genomics revels a genus with tremendous synthesis potential of carbohydrate active enzymes and secondary metabolites.</title>
        <authorList>
            <person name="Sorensen T."/>
        </authorList>
    </citation>
    <scope>NUCLEOTIDE SEQUENCE [LARGE SCALE GENOMIC DNA]</scope>
    <source>
        <strain evidence="2 3">CBS 135458</strain>
    </source>
</reference>
<dbReference type="GeneID" id="92084836"/>
<evidence type="ECO:0000256" key="1">
    <source>
        <dbReference type="SAM" id="MobiDB-lite"/>
    </source>
</evidence>
<dbReference type="EMBL" id="JAQQWL010000001">
    <property type="protein sequence ID" value="KAK8090859.1"/>
    <property type="molecule type" value="Genomic_DNA"/>
</dbReference>
<keyword evidence="3" id="KW-1185">Reference proteome</keyword>
<comment type="caution">
    <text evidence="2">The sequence shown here is derived from an EMBL/GenBank/DDBJ whole genome shotgun (WGS) entry which is preliminary data.</text>
</comment>
<evidence type="ECO:0000313" key="2">
    <source>
        <dbReference type="EMBL" id="KAK8090859.1"/>
    </source>
</evidence>
<accession>A0ABR1X689</accession>